<dbReference type="SUPFAM" id="SSF53300">
    <property type="entry name" value="vWA-like"/>
    <property type="match status" value="1"/>
</dbReference>
<dbReference type="InterPro" id="IPR002035">
    <property type="entry name" value="VWF_A"/>
</dbReference>
<proteinExistence type="predicted"/>
<evidence type="ECO:0000313" key="3">
    <source>
        <dbReference type="EMBL" id="MDH6062691.1"/>
    </source>
</evidence>
<dbReference type="InterPro" id="IPR006059">
    <property type="entry name" value="SBP"/>
</dbReference>
<dbReference type="Pfam" id="PF00092">
    <property type="entry name" value="VWA"/>
    <property type="match status" value="1"/>
</dbReference>
<dbReference type="PROSITE" id="PS51257">
    <property type="entry name" value="PROKAR_LIPOPROTEIN"/>
    <property type="match status" value="1"/>
</dbReference>
<dbReference type="Gene3D" id="3.40.190.10">
    <property type="entry name" value="Periplasmic binding protein-like II"/>
    <property type="match status" value="1"/>
</dbReference>
<evidence type="ECO:0000256" key="1">
    <source>
        <dbReference type="SAM" id="SignalP"/>
    </source>
</evidence>
<dbReference type="SUPFAM" id="SSF53850">
    <property type="entry name" value="Periplasmic binding protein-like II"/>
    <property type="match status" value="1"/>
</dbReference>
<feature type="chain" id="PRO_5041266527" evidence="1">
    <location>
        <begin position="26"/>
        <end position="570"/>
    </location>
</feature>
<reference evidence="3 4" key="1">
    <citation type="journal article" date="2023" name="J. Phycol.">
        <title>Chrysosporum ovalisporum is synonymous with the true-branching cyanobacterium Umezakia natans (Nostocales/Aphanizomenonaceae).</title>
        <authorList>
            <person name="McGregor G.B."/>
            <person name="Sendall B.C."/>
            <person name="Niiyama Y."/>
            <person name="Tuji A."/>
            <person name="Willis A."/>
        </authorList>
    </citation>
    <scope>NUCLEOTIDE SEQUENCE [LARGE SCALE GENOMIC DNA]</scope>
    <source>
        <strain evidence="3 4">FSS-62</strain>
    </source>
</reference>
<dbReference type="SMART" id="SM00327">
    <property type="entry name" value="VWA"/>
    <property type="match status" value="1"/>
</dbReference>
<dbReference type="PANTHER" id="PTHR10166:SF37">
    <property type="entry name" value="STOLID, ISOFORM H"/>
    <property type="match status" value="1"/>
</dbReference>
<evidence type="ECO:0000259" key="2">
    <source>
        <dbReference type="PROSITE" id="PS50234"/>
    </source>
</evidence>
<comment type="caution">
    <text evidence="3">The sequence shown here is derived from an EMBL/GenBank/DDBJ whole genome shotgun (WGS) entry which is preliminary data.</text>
</comment>
<feature type="domain" description="VWFA" evidence="2">
    <location>
        <begin position="390"/>
        <end position="566"/>
    </location>
</feature>
<dbReference type="Pfam" id="PF13416">
    <property type="entry name" value="SBP_bac_8"/>
    <property type="match status" value="1"/>
</dbReference>
<dbReference type="EMBL" id="JANQDL010000021">
    <property type="protein sequence ID" value="MDH6062691.1"/>
    <property type="molecule type" value="Genomic_DNA"/>
</dbReference>
<dbReference type="Gene3D" id="3.40.50.410">
    <property type="entry name" value="von Willebrand factor, type A domain"/>
    <property type="match status" value="1"/>
</dbReference>
<dbReference type="AlphaFoldDB" id="A0AA43GW15"/>
<dbReference type="GO" id="GO:0005245">
    <property type="term" value="F:voltage-gated calcium channel activity"/>
    <property type="evidence" value="ECO:0007669"/>
    <property type="project" value="TreeGrafter"/>
</dbReference>
<feature type="signal peptide" evidence="1">
    <location>
        <begin position="1"/>
        <end position="25"/>
    </location>
</feature>
<name>A0AA43GW15_9CYAN</name>
<protein>
    <submittedName>
        <fullName evidence="3">VWA domain-containing protein</fullName>
    </submittedName>
</protein>
<dbReference type="GeneID" id="83683369"/>
<dbReference type="RefSeq" id="WP_280656834.1">
    <property type="nucleotide sequence ID" value="NZ_JANQDL010000021.1"/>
</dbReference>
<dbReference type="InterPro" id="IPR036465">
    <property type="entry name" value="vWFA_dom_sf"/>
</dbReference>
<sequence>MILKCSPLKTSVTAALSILLLTACGDTSDSGANFEGLKVNLLVGSALGDFCNQAAKKFNTTKPQLENGTNFQVQCEALGSGDVVRKVVTQATQLKQGTLTADAPEFPTIVSVDGEIYQSQLIYQVNQLFPGQKYIPEIIESPLIATTPMVFMAQKDIVTGLRKVSDIHKSLLTAKTHRDIDPAAPPFAINYVHTAPTRSNSGLQTLVSQFVSVSGKRPEELTVDDVQKFQPQIQQIQNKITRYGVSTDSLAKAMVKNGAFWASVGSVYESSVIAANANLQPGQQRYEAIYPRKTFSSNMRAIVPNAPWVSADEKAAAEKFITYLRSPQSQNIATSLGLRPGAPGTALGAKFSPELGVDPQAQYDSLRPPQPEVVEAMLKSWQEDTKKPSLVVVVVDSSGSMTGAKLPTVQNTVLTYINSLGPKEQIALIDFDSEIRPPVLVDGTPEGRDGGLQFVNGLQAGGGTALYDAIIYARNWLQQNLRENAINAVVVLTDGEDSGSGISLEQLGQELQKSGFNTDQRISFFTLGYGKEGEFNPDALQKIAELNGGYYSQSNPDTIAQLMADLQVEF</sequence>
<dbReference type="PANTHER" id="PTHR10166">
    <property type="entry name" value="VOLTAGE-DEPENDENT CALCIUM CHANNEL SUBUNIT ALPHA-2/DELTA-RELATED"/>
    <property type="match status" value="1"/>
</dbReference>
<dbReference type="InterPro" id="IPR051173">
    <property type="entry name" value="Ca_channel_alpha-2/delta"/>
</dbReference>
<gene>
    <name evidence="3" type="ORF">NWP23_02560</name>
</gene>
<dbReference type="GO" id="GO:0005891">
    <property type="term" value="C:voltage-gated calcium channel complex"/>
    <property type="evidence" value="ECO:0007669"/>
    <property type="project" value="TreeGrafter"/>
</dbReference>
<accession>A0AA43GW15</accession>
<dbReference type="Proteomes" id="UP001159370">
    <property type="component" value="Unassembled WGS sequence"/>
</dbReference>
<organism evidence="3 4">
    <name type="scientific">Umezakia ovalisporum FSS-62</name>
    <dbReference type="NCBI Taxonomy" id="2971776"/>
    <lineage>
        <taxon>Bacteria</taxon>
        <taxon>Bacillati</taxon>
        <taxon>Cyanobacteriota</taxon>
        <taxon>Cyanophyceae</taxon>
        <taxon>Nostocales</taxon>
        <taxon>Nodulariaceae</taxon>
        <taxon>Umezakia</taxon>
    </lineage>
</organism>
<evidence type="ECO:0000313" key="4">
    <source>
        <dbReference type="Proteomes" id="UP001159370"/>
    </source>
</evidence>
<keyword evidence="1" id="KW-0732">Signal</keyword>
<dbReference type="PROSITE" id="PS50234">
    <property type="entry name" value="VWFA"/>
    <property type="match status" value="1"/>
</dbReference>